<proteinExistence type="inferred from homology"/>
<comment type="similarity">
    <text evidence="1">Belongs to the LysR transcriptional regulatory family.</text>
</comment>
<dbReference type="InterPro" id="IPR036390">
    <property type="entry name" value="WH_DNA-bd_sf"/>
</dbReference>
<reference evidence="6 7" key="1">
    <citation type="submission" date="2018-01" db="EMBL/GenBank/DDBJ databases">
        <title>Whole genome analyses suggest that Burkholderia sensu lato contains two further novel genera in the rhizoxinica-symbiotica group Mycetohabitans gen. nov., and Trinickia gen. nov.: implications for the evolution of diazotrophy and nodulation in the Burkholderiaceae.</title>
        <authorList>
            <person name="Estrada-de los Santos P."/>
            <person name="Palmer M."/>
            <person name="Chavez-Ramirez B."/>
            <person name="Beukes C."/>
            <person name="Steenkamp E.T."/>
            <person name="Hirsch A.M."/>
            <person name="Manyaka P."/>
            <person name="Maluk M."/>
            <person name="Lafos M."/>
            <person name="Crook M."/>
            <person name="Gross E."/>
            <person name="Simon M.F."/>
            <person name="Bueno dos Reis Junior F."/>
            <person name="Poole P.S."/>
            <person name="Venter S.N."/>
            <person name="James E.K."/>
        </authorList>
    </citation>
    <scope>NUCLEOTIDE SEQUENCE [LARGE SCALE GENOMIC DNA]</scope>
    <source>
        <strain evidence="6 7">GIMN1.004</strain>
    </source>
</reference>
<gene>
    <name evidence="6" type="ORF">C0Z18_29105</name>
</gene>
<evidence type="ECO:0000256" key="2">
    <source>
        <dbReference type="ARBA" id="ARBA00023015"/>
    </source>
</evidence>
<evidence type="ECO:0000259" key="5">
    <source>
        <dbReference type="PROSITE" id="PS50931"/>
    </source>
</evidence>
<protein>
    <submittedName>
        <fullName evidence="6">LysR family transcriptional regulator</fullName>
    </submittedName>
</protein>
<dbReference type="AlphaFoldDB" id="A0A2N7VCX4"/>
<keyword evidence="3" id="KW-0238">DNA-binding</keyword>
<dbReference type="PROSITE" id="PS50931">
    <property type="entry name" value="HTH_LYSR"/>
    <property type="match status" value="1"/>
</dbReference>
<dbReference type="Pfam" id="PF00126">
    <property type="entry name" value="HTH_1"/>
    <property type="match status" value="1"/>
</dbReference>
<dbReference type="Pfam" id="PF03466">
    <property type="entry name" value="LysR_substrate"/>
    <property type="match status" value="1"/>
</dbReference>
<keyword evidence="7" id="KW-1185">Reference proteome</keyword>
<dbReference type="CDD" id="cd08432">
    <property type="entry name" value="PBP2_GcdR_TrpI_HvrB_AmpR_like"/>
    <property type="match status" value="1"/>
</dbReference>
<organism evidence="6 7">
    <name type="scientific">Trinickia dabaoshanensis</name>
    <dbReference type="NCBI Taxonomy" id="564714"/>
    <lineage>
        <taxon>Bacteria</taxon>
        <taxon>Pseudomonadati</taxon>
        <taxon>Pseudomonadota</taxon>
        <taxon>Betaproteobacteria</taxon>
        <taxon>Burkholderiales</taxon>
        <taxon>Burkholderiaceae</taxon>
        <taxon>Trinickia</taxon>
    </lineage>
</organism>
<dbReference type="InterPro" id="IPR058163">
    <property type="entry name" value="LysR-type_TF_proteobact-type"/>
</dbReference>
<name>A0A2N7VCX4_9BURK</name>
<keyword evidence="2" id="KW-0805">Transcription regulation</keyword>
<dbReference type="PANTHER" id="PTHR30537:SF74">
    <property type="entry name" value="HTH-TYPE TRANSCRIPTIONAL REGULATOR TRPI"/>
    <property type="match status" value="1"/>
</dbReference>
<evidence type="ECO:0000313" key="7">
    <source>
        <dbReference type="Proteomes" id="UP000235616"/>
    </source>
</evidence>
<dbReference type="GO" id="GO:0006351">
    <property type="term" value="P:DNA-templated transcription"/>
    <property type="evidence" value="ECO:0007669"/>
    <property type="project" value="TreeGrafter"/>
</dbReference>
<accession>A0A2N7VCX4</accession>
<sequence length="310" mass="33774">MRNLPSLNALRAFEAVARHMSMKLAGEELAVTPTAISHQVRQLEESIGAPLFERRVRSLVLTPQGAALLPVLSKGFDAFESALAGIRQASPRETVTISTTTALAARWLAPSIASFQAACAELDLRIHAADSPVTIPGEHADVAIRYGAGHWPGLVAEHLFDDAYAPVWHPRLGLRDPSDLRTHALIHSEWQAKLRNVPDWAAWASVAGVTLTQRQDLKFSDESHAIGAAIAGQGVALVNLPLIERELRTGELVAPFGPVLHRFSFWLVYPDASRHGGSARNIAAVCDWIRALPRPNVNALLRDGEQREVH</sequence>
<evidence type="ECO:0000256" key="3">
    <source>
        <dbReference type="ARBA" id="ARBA00023125"/>
    </source>
</evidence>
<dbReference type="Gene3D" id="1.10.10.10">
    <property type="entry name" value="Winged helix-like DNA-binding domain superfamily/Winged helix DNA-binding domain"/>
    <property type="match status" value="1"/>
</dbReference>
<evidence type="ECO:0000256" key="1">
    <source>
        <dbReference type="ARBA" id="ARBA00009437"/>
    </source>
</evidence>
<dbReference type="InterPro" id="IPR000847">
    <property type="entry name" value="LysR_HTH_N"/>
</dbReference>
<evidence type="ECO:0000256" key="4">
    <source>
        <dbReference type="ARBA" id="ARBA00023163"/>
    </source>
</evidence>
<comment type="caution">
    <text evidence="6">The sequence shown here is derived from an EMBL/GenBank/DDBJ whole genome shotgun (WGS) entry which is preliminary data.</text>
</comment>
<feature type="domain" description="HTH lysR-type" evidence="5">
    <location>
        <begin position="5"/>
        <end position="62"/>
    </location>
</feature>
<dbReference type="GO" id="GO:0043565">
    <property type="term" value="F:sequence-specific DNA binding"/>
    <property type="evidence" value="ECO:0007669"/>
    <property type="project" value="TreeGrafter"/>
</dbReference>
<dbReference type="PANTHER" id="PTHR30537">
    <property type="entry name" value="HTH-TYPE TRANSCRIPTIONAL REGULATOR"/>
    <property type="match status" value="1"/>
</dbReference>
<dbReference type="InterPro" id="IPR005119">
    <property type="entry name" value="LysR_subst-bd"/>
</dbReference>
<dbReference type="SUPFAM" id="SSF46785">
    <property type="entry name" value="Winged helix' DNA-binding domain"/>
    <property type="match status" value="1"/>
</dbReference>
<dbReference type="Proteomes" id="UP000235616">
    <property type="component" value="Unassembled WGS sequence"/>
</dbReference>
<keyword evidence="4" id="KW-0804">Transcription</keyword>
<dbReference type="InterPro" id="IPR036388">
    <property type="entry name" value="WH-like_DNA-bd_sf"/>
</dbReference>
<dbReference type="SUPFAM" id="SSF53850">
    <property type="entry name" value="Periplasmic binding protein-like II"/>
    <property type="match status" value="1"/>
</dbReference>
<dbReference type="GO" id="GO:0003700">
    <property type="term" value="F:DNA-binding transcription factor activity"/>
    <property type="evidence" value="ECO:0007669"/>
    <property type="project" value="InterPro"/>
</dbReference>
<evidence type="ECO:0000313" key="6">
    <source>
        <dbReference type="EMBL" id="PMS15006.1"/>
    </source>
</evidence>
<dbReference type="Gene3D" id="3.40.190.10">
    <property type="entry name" value="Periplasmic binding protein-like II"/>
    <property type="match status" value="2"/>
</dbReference>
<dbReference type="RefSeq" id="WP_102648953.1">
    <property type="nucleotide sequence ID" value="NZ_PNYA01000037.1"/>
</dbReference>
<dbReference type="OrthoDB" id="8591238at2"/>
<dbReference type="EMBL" id="PNYA01000037">
    <property type="protein sequence ID" value="PMS15006.1"/>
    <property type="molecule type" value="Genomic_DNA"/>
</dbReference>